<keyword evidence="1" id="KW-0812">Transmembrane</keyword>
<feature type="transmembrane region" description="Helical" evidence="1">
    <location>
        <begin position="89"/>
        <end position="107"/>
    </location>
</feature>
<gene>
    <name evidence="2" type="ORF">CLHOM_34110</name>
</gene>
<name>A0A0L6Z6B2_9CLOT</name>
<protein>
    <submittedName>
        <fullName evidence="2">Uncharacterized protein</fullName>
    </submittedName>
</protein>
<sequence>MTFALIVLIFWAVYMFIMKRNSGKEFMISKSLMPLILICIISTICLGVNYVAATVPNLNDGLAINNFLSYWIIREDNWSVQLFKSYFDSSVYISLVLVLIYSVLTLLKK</sequence>
<dbReference type="PATRIC" id="fig|1121318.3.peg.3408"/>
<organism evidence="2 3">
    <name type="scientific">Clostridium homopropionicum DSM 5847</name>
    <dbReference type="NCBI Taxonomy" id="1121318"/>
    <lineage>
        <taxon>Bacteria</taxon>
        <taxon>Bacillati</taxon>
        <taxon>Bacillota</taxon>
        <taxon>Clostridia</taxon>
        <taxon>Eubacteriales</taxon>
        <taxon>Clostridiaceae</taxon>
        <taxon>Clostridium</taxon>
    </lineage>
</organism>
<evidence type="ECO:0000313" key="3">
    <source>
        <dbReference type="Proteomes" id="UP000037043"/>
    </source>
</evidence>
<keyword evidence="1" id="KW-0472">Membrane</keyword>
<dbReference type="EMBL" id="LHUR01000042">
    <property type="protein sequence ID" value="KOA18509.1"/>
    <property type="molecule type" value="Genomic_DNA"/>
</dbReference>
<accession>A0A0L6Z6B2</accession>
<comment type="caution">
    <text evidence="2">The sequence shown here is derived from an EMBL/GenBank/DDBJ whole genome shotgun (WGS) entry which is preliminary data.</text>
</comment>
<dbReference type="AlphaFoldDB" id="A0A0L6Z6B2"/>
<dbReference type="STRING" id="36844.SAMN04488501_10169"/>
<dbReference type="Proteomes" id="UP000037043">
    <property type="component" value="Unassembled WGS sequence"/>
</dbReference>
<evidence type="ECO:0000313" key="2">
    <source>
        <dbReference type="EMBL" id="KOA18509.1"/>
    </source>
</evidence>
<keyword evidence="1" id="KW-1133">Transmembrane helix</keyword>
<evidence type="ECO:0000256" key="1">
    <source>
        <dbReference type="SAM" id="Phobius"/>
    </source>
</evidence>
<proteinExistence type="predicted"/>
<feature type="transmembrane region" description="Helical" evidence="1">
    <location>
        <begin position="34"/>
        <end position="52"/>
    </location>
</feature>
<dbReference type="RefSeq" id="WP_052222846.1">
    <property type="nucleotide sequence ID" value="NZ_LHUR01000042.1"/>
</dbReference>
<keyword evidence="3" id="KW-1185">Reference proteome</keyword>
<feature type="transmembrane region" description="Helical" evidence="1">
    <location>
        <begin position="6"/>
        <end position="22"/>
    </location>
</feature>
<reference evidence="3" key="1">
    <citation type="submission" date="2015-08" db="EMBL/GenBank/DDBJ databases">
        <title>Genome sequence of the strict anaerobe Clostridium homopropionicum LuHBu1 (DSM 5847T).</title>
        <authorList>
            <person name="Poehlein A."/>
            <person name="Beck M."/>
            <person name="Schiel-Bengelsdorf B."/>
            <person name="Bengelsdorf F.R."/>
            <person name="Daniel R."/>
            <person name="Duerre P."/>
        </authorList>
    </citation>
    <scope>NUCLEOTIDE SEQUENCE [LARGE SCALE GENOMIC DNA]</scope>
    <source>
        <strain evidence="3">DSM 5847</strain>
    </source>
</reference>